<feature type="region of interest" description="Disordered" evidence="1">
    <location>
        <begin position="17"/>
        <end position="60"/>
    </location>
</feature>
<sequence length="60" mass="6452">MPPITSHSVDYTLLSHHSSASAPSRTCRQPRSFIRNSSTSRGRSSIPRGFRDLNAGPGVG</sequence>
<dbReference type="GeneID" id="6084582"/>
<evidence type="ECO:0000313" key="3">
    <source>
        <dbReference type="Proteomes" id="UP000001194"/>
    </source>
</evidence>
<gene>
    <name evidence="2" type="ORF">LACBIDRAFT_314385</name>
</gene>
<dbReference type="HOGENOM" id="CLU_2942177_0_0_1"/>
<evidence type="ECO:0000313" key="2">
    <source>
        <dbReference type="EMBL" id="EDR00428.1"/>
    </source>
</evidence>
<dbReference type="InParanoid" id="B0DYF6"/>
<dbReference type="KEGG" id="lbc:LACBIDRAFT_314385"/>
<dbReference type="AlphaFoldDB" id="B0DYF6"/>
<evidence type="ECO:0000256" key="1">
    <source>
        <dbReference type="SAM" id="MobiDB-lite"/>
    </source>
</evidence>
<dbReference type="Proteomes" id="UP000001194">
    <property type="component" value="Unassembled WGS sequence"/>
</dbReference>
<proteinExistence type="predicted"/>
<name>B0DYF6_LACBS</name>
<dbReference type="EMBL" id="DS547150">
    <property type="protein sequence ID" value="EDR00428.1"/>
    <property type="molecule type" value="Genomic_DNA"/>
</dbReference>
<dbReference type="RefSeq" id="XP_001888987.1">
    <property type="nucleotide sequence ID" value="XM_001888952.1"/>
</dbReference>
<keyword evidence="3" id="KW-1185">Reference proteome</keyword>
<reference evidence="2 3" key="1">
    <citation type="journal article" date="2008" name="Nature">
        <title>The genome of Laccaria bicolor provides insights into mycorrhizal symbiosis.</title>
        <authorList>
            <person name="Martin F."/>
            <person name="Aerts A."/>
            <person name="Ahren D."/>
            <person name="Brun A."/>
            <person name="Danchin E.G.J."/>
            <person name="Duchaussoy F."/>
            <person name="Gibon J."/>
            <person name="Kohler A."/>
            <person name="Lindquist E."/>
            <person name="Pereda V."/>
            <person name="Salamov A."/>
            <person name="Shapiro H.J."/>
            <person name="Wuyts J."/>
            <person name="Blaudez D."/>
            <person name="Buee M."/>
            <person name="Brokstein P."/>
            <person name="Canbaeck B."/>
            <person name="Cohen D."/>
            <person name="Courty P.E."/>
            <person name="Coutinho P.M."/>
            <person name="Delaruelle C."/>
            <person name="Detter J.C."/>
            <person name="Deveau A."/>
            <person name="DiFazio S."/>
            <person name="Duplessis S."/>
            <person name="Fraissinet-Tachet L."/>
            <person name="Lucic E."/>
            <person name="Frey-Klett P."/>
            <person name="Fourrey C."/>
            <person name="Feussner I."/>
            <person name="Gay G."/>
            <person name="Grimwood J."/>
            <person name="Hoegger P.J."/>
            <person name="Jain P."/>
            <person name="Kilaru S."/>
            <person name="Labbe J."/>
            <person name="Lin Y.C."/>
            <person name="Legue V."/>
            <person name="Le Tacon F."/>
            <person name="Marmeisse R."/>
            <person name="Melayah D."/>
            <person name="Montanini B."/>
            <person name="Muratet M."/>
            <person name="Nehls U."/>
            <person name="Niculita-Hirzel H."/>
            <person name="Oudot-Le Secq M.P."/>
            <person name="Peter M."/>
            <person name="Quesneville H."/>
            <person name="Rajashekar B."/>
            <person name="Reich M."/>
            <person name="Rouhier N."/>
            <person name="Schmutz J."/>
            <person name="Yin T."/>
            <person name="Chalot M."/>
            <person name="Henrissat B."/>
            <person name="Kuees U."/>
            <person name="Lucas S."/>
            <person name="Van de Peer Y."/>
            <person name="Podila G.K."/>
            <person name="Polle A."/>
            <person name="Pukkila P.J."/>
            <person name="Richardson P.M."/>
            <person name="Rouze P."/>
            <person name="Sanders I.R."/>
            <person name="Stajich J.E."/>
            <person name="Tunlid A."/>
            <person name="Tuskan G."/>
            <person name="Grigoriev I.V."/>
        </authorList>
    </citation>
    <scope>NUCLEOTIDE SEQUENCE [LARGE SCALE GENOMIC DNA]</scope>
    <source>
        <strain evidence="3">S238N-H82 / ATCC MYA-4686</strain>
    </source>
</reference>
<accession>B0DYF6</accession>
<protein>
    <submittedName>
        <fullName evidence="2">Predicted protein</fullName>
    </submittedName>
</protein>
<organism evidence="3">
    <name type="scientific">Laccaria bicolor (strain S238N-H82 / ATCC MYA-4686)</name>
    <name type="common">Bicoloured deceiver</name>
    <name type="synonym">Laccaria laccata var. bicolor</name>
    <dbReference type="NCBI Taxonomy" id="486041"/>
    <lineage>
        <taxon>Eukaryota</taxon>
        <taxon>Fungi</taxon>
        <taxon>Dikarya</taxon>
        <taxon>Basidiomycota</taxon>
        <taxon>Agaricomycotina</taxon>
        <taxon>Agaricomycetes</taxon>
        <taxon>Agaricomycetidae</taxon>
        <taxon>Agaricales</taxon>
        <taxon>Agaricineae</taxon>
        <taxon>Hydnangiaceae</taxon>
        <taxon>Laccaria</taxon>
    </lineage>
</organism>
<feature type="compositionally biased region" description="Polar residues" evidence="1">
    <location>
        <begin position="23"/>
        <end position="43"/>
    </location>
</feature>